<dbReference type="STRING" id="429701.A0A2G9HG68"/>
<feature type="compositionally biased region" description="Acidic residues" evidence="2">
    <location>
        <begin position="378"/>
        <end position="389"/>
    </location>
</feature>
<accession>A0A2G9HG68</accession>
<dbReference type="GO" id="GO:0016787">
    <property type="term" value="F:hydrolase activity"/>
    <property type="evidence" value="ECO:0007669"/>
    <property type="project" value="UniProtKB-KW"/>
</dbReference>
<organism evidence="3 4">
    <name type="scientific">Handroanthus impetiginosus</name>
    <dbReference type="NCBI Taxonomy" id="429701"/>
    <lineage>
        <taxon>Eukaryota</taxon>
        <taxon>Viridiplantae</taxon>
        <taxon>Streptophyta</taxon>
        <taxon>Embryophyta</taxon>
        <taxon>Tracheophyta</taxon>
        <taxon>Spermatophyta</taxon>
        <taxon>Magnoliopsida</taxon>
        <taxon>eudicotyledons</taxon>
        <taxon>Gunneridae</taxon>
        <taxon>Pentapetalae</taxon>
        <taxon>asterids</taxon>
        <taxon>lamiids</taxon>
        <taxon>Lamiales</taxon>
        <taxon>Bignoniaceae</taxon>
        <taxon>Crescentiina</taxon>
        <taxon>Tabebuia alliance</taxon>
        <taxon>Handroanthus</taxon>
    </lineage>
</organism>
<evidence type="ECO:0000313" key="3">
    <source>
        <dbReference type="EMBL" id="PIN16531.1"/>
    </source>
</evidence>
<dbReference type="OrthoDB" id="5857104at2759"/>
<evidence type="ECO:0000313" key="4">
    <source>
        <dbReference type="Proteomes" id="UP000231279"/>
    </source>
</evidence>
<feature type="compositionally biased region" description="Basic and acidic residues" evidence="2">
    <location>
        <begin position="390"/>
        <end position="403"/>
    </location>
</feature>
<protein>
    <submittedName>
        <fullName evidence="3">Nucleoplasmin ATPase</fullName>
        <ecNumber evidence="3">3.6.4.11</ecNumber>
    </submittedName>
</protein>
<feature type="compositionally biased region" description="Basic and acidic residues" evidence="2">
    <location>
        <begin position="19"/>
        <end position="29"/>
    </location>
</feature>
<feature type="coiled-coil region" evidence="1">
    <location>
        <begin position="228"/>
        <end position="273"/>
    </location>
</feature>
<name>A0A2G9HG68_9LAMI</name>
<keyword evidence="3" id="KW-0378">Hydrolase</keyword>
<proteinExistence type="predicted"/>
<feature type="region of interest" description="Disordered" evidence="2">
    <location>
        <begin position="346"/>
        <end position="403"/>
    </location>
</feature>
<gene>
    <name evidence="3" type="ORF">CDL12_10830</name>
</gene>
<feature type="region of interest" description="Disordered" evidence="2">
    <location>
        <begin position="1"/>
        <end position="32"/>
    </location>
</feature>
<dbReference type="EC" id="3.6.4.11" evidence="3"/>
<reference evidence="4" key="1">
    <citation type="journal article" date="2018" name="Gigascience">
        <title>Genome assembly of the Pink Ipe (Handroanthus impetiginosus, Bignoniaceae), a highly valued, ecologically keystone Neotropical timber forest tree.</title>
        <authorList>
            <person name="Silva-Junior O.B."/>
            <person name="Grattapaglia D."/>
            <person name="Novaes E."/>
            <person name="Collevatti R.G."/>
        </authorList>
    </citation>
    <scope>NUCLEOTIDE SEQUENCE [LARGE SCALE GENOMIC DNA]</scope>
    <source>
        <strain evidence="4">cv. UFG-1</strain>
    </source>
</reference>
<keyword evidence="1" id="KW-0175">Coiled coil</keyword>
<feature type="region of interest" description="Disordered" evidence="2">
    <location>
        <begin position="66"/>
        <end position="96"/>
    </location>
</feature>
<dbReference type="AlphaFoldDB" id="A0A2G9HG68"/>
<sequence length="403" mass="45599">MVAQVAEPQPSVSQQLDLRASEPDPKSESPLDSAKTLICALNFLSRNLPLPQHVYDAVSSIYQDSAADGGDGATAEVGSDVEGEVSDRAPSPLRVDNSSLPSYDELMLDFEDAVLNQRSSCLPGSRLSDLKETRFRSRIQHRLTELEELPTSRGEDLQSRCLLELYGLKLAELQSKVRSEVSAEYWLRLQCANPDKQLFDWGMMRLRRPLYGIGDAFAMEADDPLKKKREAERLSRFEEEERNRIETRKRKFFADLLNAARELQLQVQAAQKRRKQRNDGVQAWHGRLRQRATRAEKLRFQALKADDQEAYMKMVEESKNERLTMLLGKTNDLLVRLGAAVQREKDAAHDSIEPLEGSDTDLAELSGSRTDTPAQSLPEEDEEIDDEPDDKVKTGDLLEGQRK</sequence>
<dbReference type="EMBL" id="NKXS01001848">
    <property type="protein sequence ID" value="PIN16531.1"/>
    <property type="molecule type" value="Genomic_DNA"/>
</dbReference>
<evidence type="ECO:0000256" key="2">
    <source>
        <dbReference type="SAM" id="MobiDB-lite"/>
    </source>
</evidence>
<keyword evidence="4" id="KW-1185">Reference proteome</keyword>
<dbReference type="Proteomes" id="UP000231279">
    <property type="component" value="Unassembled WGS sequence"/>
</dbReference>
<comment type="caution">
    <text evidence="3">The sequence shown here is derived from an EMBL/GenBank/DDBJ whole genome shotgun (WGS) entry which is preliminary data.</text>
</comment>
<evidence type="ECO:0000256" key="1">
    <source>
        <dbReference type="SAM" id="Coils"/>
    </source>
</evidence>